<evidence type="ECO:0000313" key="5">
    <source>
        <dbReference type="Proteomes" id="UP000251197"/>
    </source>
</evidence>
<dbReference type="InterPro" id="IPR009057">
    <property type="entry name" value="Homeodomain-like_sf"/>
</dbReference>
<dbReference type="PROSITE" id="PS01124">
    <property type="entry name" value="HTH_ARAC_FAMILY_2"/>
    <property type="match status" value="1"/>
</dbReference>
<dbReference type="Proteomes" id="UP000251197">
    <property type="component" value="Unassembled WGS sequence"/>
</dbReference>
<dbReference type="SUPFAM" id="SSF46689">
    <property type="entry name" value="Homeodomain-like"/>
    <property type="match status" value="1"/>
</dbReference>
<evidence type="ECO:0000256" key="1">
    <source>
        <dbReference type="ARBA" id="ARBA00023015"/>
    </source>
</evidence>
<reference evidence="4 5" key="1">
    <citation type="submission" date="2018-06" db="EMBL/GenBank/DDBJ databases">
        <authorList>
            <consortium name="Pathogen Informatics"/>
            <person name="Doyle S."/>
        </authorList>
    </citation>
    <scope>NUCLEOTIDE SEQUENCE [LARGE SCALE GENOMIC DNA]</scope>
    <source>
        <strain evidence="4 5">NCTC12120</strain>
    </source>
</reference>
<protein>
    <recommendedName>
        <fullName evidence="3">HTH araC/xylS-type domain-containing protein</fullName>
    </recommendedName>
</protein>
<dbReference type="GO" id="GO:0043565">
    <property type="term" value="F:sequence-specific DNA binding"/>
    <property type="evidence" value="ECO:0007669"/>
    <property type="project" value="InterPro"/>
</dbReference>
<gene>
    <name evidence="4" type="ORF">NCTC12120_05921</name>
</gene>
<organism evidence="4 5">
    <name type="scientific">Cedecea neteri</name>
    <dbReference type="NCBI Taxonomy" id="158822"/>
    <lineage>
        <taxon>Bacteria</taxon>
        <taxon>Pseudomonadati</taxon>
        <taxon>Pseudomonadota</taxon>
        <taxon>Gammaproteobacteria</taxon>
        <taxon>Enterobacterales</taxon>
        <taxon>Enterobacteriaceae</taxon>
        <taxon>Cedecea</taxon>
    </lineage>
</organism>
<dbReference type="GO" id="GO:0003700">
    <property type="term" value="F:DNA-binding transcription factor activity"/>
    <property type="evidence" value="ECO:0007669"/>
    <property type="project" value="InterPro"/>
</dbReference>
<proteinExistence type="predicted"/>
<dbReference type="PANTHER" id="PTHR11019:SF199">
    <property type="entry name" value="HTH-TYPE TRANSCRIPTIONAL REGULATOR NIMR"/>
    <property type="match status" value="1"/>
</dbReference>
<dbReference type="EMBL" id="UAVU01000009">
    <property type="protein sequence ID" value="SQC92721.1"/>
    <property type="molecule type" value="Genomic_DNA"/>
</dbReference>
<evidence type="ECO:0000259" key="3">
    <source>
        <dbReference type="PROSITE" id="PS01124"/>
    </source>
</evidence>
<dbReference type="InterPro" id="IPR018060">
    <property type="entry name" value="HTH_AraC"/>
</dbReference>
<dbReference type="AlphaFoldDB" id="A0A2X3J9Q4"/>
<keyword evidence="2" id="KW-0804">Transcription</keyword>
<sequence>MRKQVLKTDLFVPEGRDKRLRLITSLLREDPACSKTLVQLAAVAFISPRNIRPAVRKRNWDEFLHAGGNGLRIISSVEQLVNGVPITQVAYDMGYQSASSFYHCFYPNYRPAAGRYLKETFTPDKS</sequence>
<dbReference type="Gene3D" id="1.10.10.60">
    <property type="entry name" value="Homeodomain-like"/>
    <property type="match status" value="1"/>
</dbReference>
<dbReference type="PANTHER" id="PTHR11019">
    <property type="entry name" value="HTH-TYPE TRANSCRIPTIONAL REGULATOR NIMR"/>
    <property type="match status" value="1"/>
</dbReference>
<name>A0A2X3J9Q4_9ENTR</name>
<accession>A0A2X3J9Q4</accession>
<evidence type="ECO:0000256" key="2">
    <source>
        <dbReference type="ARBA" id="ARBA00023163"/>
    </source>
</evidence>
<evidence type="ECO:0000313" key="4">
    <source>
        <dbReference type="EMBL" id="SQC92721.1"/>
    </source>
</evidence>
<keyword evidence="1" id="KW-0805">Transcription regulation</keyword>
<feature type="domain" description="HTH araC/xylS-type" evidence="3">
    <location>
        <begin position="21"/>
        <end position="119"/>
    </location>
</feature>